<sequence length="102" mass="11438">MAASNILQVVHPEEPHDLKGEDAKDCIPCQAMASLTAMFAGAYFASGRLFKNDKDLVKNPKWWRQGIKGLGFGLIGAGIYRGGQGWLWDKDREYKKNTFFSK</sequence>
<gene>
    <name evidence="2" type="ORF">BRETT_004174</name>
    <name evidence="3" type="ORF">DEBR0S2_18008G</name>
    <name evidence="1" type="ORF">HII12_003190</name>
</gene>
<dbReference type="Proteomes" id="UP000478008">
    <property type="component" value="Unassembled WGS sequence"/>
</dbReference>
<dbReference type="RefSeq" id="XP_041135446.1">
    <property type="nucleotide sequence ID" value="XM_041282670.1"/>
</dbReference>
<dbReference type="EMBL" id="JABCYN010000030">
    <property type="protein sequence ID" value="KAF6009644.1"/>
    <property type="molecule type" value="Genomic_DNA"/>
</dbReference>
<dbReference type="EMBL" id="CABFWN010000002">
    <property type="protein sequence ID" value="VUG17863.1"/>
    <property type="molecule type" value="Genomic_DNA"/>
</dbReference>
<organism evidence="3 4">
    <name type="scientific">Dekkera bruxellensis</name>
    <name type="common">Brettanomyces custersii</name>
    <dbReference type="NCBI Taxonomy" id="5007"/>
    <lineage>
        <taxon>Eukaryota</taxon>
        <taxon>Fungi</taxon>
        <taxon>Dikarya</taxon>
        <taxon>Ascomycota</taxon>
        <taxon>Saccharomycotina</taxon>
        <taxon>Pichiomycetes</taxon>
        <taxon>Pichiales</taxon>
        <taxon>Pichiaceae</taxon>
        <taxon>Brettanomyces</taxon>
    </lineage>
</organism>
<protein>
    <submittedName>
        <fullName evidence="3">DEBR0S2_18008g1_1</fullName>
    </submittedName>
</protein>
<reference evidence="2" key="4">
    <citation type="journal article" name="BMC Genomics">
        <title>New genome assemblies reveal patterns of domestication and adaptation across Brettanomyces (Dekkera) species.</title>
        <authorList>
            <person name="Roach M.J."/>
            <person name="Borneman A.R."/>
        </authorList>
    </citation>
    <scope>NUCLEOTIDE SEQUENCE</scope>
    <source>
        <strain evidence="2">UCD 2041</strain>
    </source>
</reference>
<dbReference type="InterPro" id="IPR053092">
    <property type="entry name" value="Mitochondrial_unc_protein"/>
</dbReference>
<dbReference type="Proteomes" id="UP000663131">
    <property type="component" value="Chromosome 5"/>
</dbReference>
<dbReference type="PANTHER" id="PTHR28048">
    <property type="entry name" value="ACR195WP"/>
    <property type="match status" value="1"/>
</dbReference>
<accession>A0A3F2Y342</accession>
<dbReference type="PANTHER" id="PTHR28048:SF1">
    <property type="entry name" value="ACR195WP"/>
    <property type="match status" value="1"/>
</dbReference>
<evidence type="ECO:0000313" key="4">
    <source>
        <dbReference type="Proteomes" id="UP000478008"/>
    </source>
</evidence>
<dbReference type="Proteomes" id="UP000568158">
    <property type="component" value="Unassembled WGS sequence"/>
</dbReference>
<evidence type="ECO:0000313" key="3">
    <source>
        <dbReference type="EMBL" id="VUG17863.1"/>
    </source>
</evidence>
<dbReference type="OMA" id="EGWLWNK"/>
<reference evidence="3 4" key="1">
    <citation type="submission" date="2019-07" db="EMBL/GenBank/DDBJ databases">
        <authorList>
            <person name="Friedrich A."/>
            <person name="Schacherer J."/>
        </authorList>
    </citation>
    <scope>NUCLEOTIDE SEQUENCE [LARGE SCALE GENOMIC DNA]</scope>
</reference>
<proteinExistence type="predicted"/>
<reference evidence="1 5" key="2">
    <citation type="journal article" date="2020" name="Appl. Microbiol. Biotechnol.">
        <title>Targeted gene deletion in Brettanomyces bruxellensis with an expression-free CRISPR-Cas9 system.</title>
        <authorList>
            <person name="Varela C."/>
            <person name="Bartel C."/>
            <person name="Onetto C."/>
            <person name="Borneman A."/>
        </authorList>
    </citation>
    <scope>NUCLEOTIDE SEQUENCE [LARGE SCALE GENOMIC DNA]</scope>
    <source>
        <strain evidence="1 5">AWRI1613</strain>
    </source>
</reference>
<name>A0A3F2Y342_DEKBR</name>
<keyword evidence="4" id="KW-1185">Reference proteome</keyword>
<reference evidence="2" key="3">
    <citation type="submission" date="2020-10" db="EMBL/GenBank/DDBJ databases">
        <authorList>
            <person name="Palmer J.M."/>
        </authorList>
    </citation>
    <scope>NUCLEOTIDE SEQUENCE</scope>
    <source>
        <strain evidence="2">UCD 2041</strain>
    </source>
</reference>
<dbReference type="KEGG" id="bbrx:BRETT_004174"/>
<evidence type="ECO:0000313" key="5">
    <source>
        <dbReference type="Proteomes" id="UP000568158"/>
    </source>
</evidence>
<evidence type="ECO:0000313" key="1">
    <source>
        <dbReference type="EMBL" id="KAF6009644.1"/>
    </source>
</evidence>
<dbReference type="GeneID" id="64576097"/>
<dbReference type="EMBL" id="CP063133">
    <property type="protein sequence ID" value="QOU18953.1"/>
    <property type="molecule type" value="Genomic_DNA"/>
</dbReference>
<evidence type="ECO:0000313" key="2">
    <source>
        <dbReference type="EMBL" id="QOU18953.1"/>
    </source>
</evidence>
<dbReference type="OrthoDB" id="4083608at2759"/>
<dbReference type="AlphaFoldDB" id="A0A3F2Y342"/>